<dbReference type="InterPro" id="IPR046341">
    <property type="entry name" value="SET_dom_sf"/>
</dbReference>
<keyword evidence="10" id="KW-1185">Reference proteome</keyword>
<dbReference type="PROSITE" id="PS50868">
    <property type="entry name" value="POST_SET"/>
    <property type="match status" value="1"/>
</dbReference>
<feature type="region of interest" description="Disordered" evidence="6">
    <location>
        <begin position="1"/>
        <end position="21"/>
    </location>
</feature>
<dbReference type="PANTHER" id="PTHR22884">
    <property type="entry name" value="SET DOMAIN PROTEINS"/>
    <property type="match status" value="1"/>
</dbReference>
<evidence type="ECO:0000256" key="6">
    <source>
        <dbReference type="SAM" id="MobiDB-lite"/>
    </source>
</evidence>
<dbReference type="GO" id="GO:0008168">
    <property type="term" value="F:methyltransferase activity"/>
    <property type="evidence" value="ECO:0007669"/>
    <property type="project" value="UniProtKB-KW"/>
</dbReference>
<dbReference type="InterPro" id="IPR001214">
    <property type="entry name" value="SET_dom"/>
</dbReference>
<evidence type="ECO:0000256" key="4">
    <source>
        <dbReference type="ARBA" id="ARBA00022679"/>
    </source>
</evidence>
<gene>
    <name evidence="9" type="ordered locus">Turpa_3102</name>
</gene>
<feature type="domain" description="Post-SET" evidence="8">
    <location>
        <begin position="146"/>
        <end position="162"/>
    </location>
</feature>
<dbReference type="AlphaFoldDB" id="I4B8Y4"/>
<dbReference type="SUPFAM" id="SSF82199">
    <property type="entry name" value="SET domain"/>
    <property type="match status" value="1"/>
</dbReference>
<evidence type="ECO:0000259" key="8">
    <source>
        <dbReference type="PROSITE" id="PS50868"/>
    </source>
</evidence>
<organism evidence="9 10">
    <name type="scientific">Turneriella parva (strain ATCC BAA-1111 / DSM 21527 / NCTC 11395 / H)</name>
    <name type="common">Leptospira parva</name>
    <dbReference type="NCBI Taxonomy" id="869212"/>
    <lineage>
        <taxon>Bacteria</taxon>
        <taxon>Pseudomonadati</taxon>
        <taxon>Spirochaetota</taxon>
        <taxon>Spirochaetia</taxon>
        <taxon>Leptospirales</taxon>
        <taxon>Leptospiraceae</taxon>
        <taxon>Turneriella</taxon>
    </lineage>
</organism>
<feature type="compositionally biased region" description="Polar residues" evidence="6">
    <location>
        <begin position="1"/>
        <end position="13"/>
    </location>
</feature>
<sequence length="183" mass="20598">MTSSRQKNNSIRQGASPLPNRIQLRVSNSPKHGRGVYATQAIPKGAKVIEYVGKLVPVKESEALAEKQMQRAGKSGTGHVYLFTLNRKYDIDGNVPYNKARLINHSCDPNCEVQIIQGRIWILSRRLIKAGEELTYDYGFNMDYWQDHVCRCGTKKCLGYIVSASRRGALARVLKKHKPARAL</sequence>
<feature type="domain" description="SET" evidence="7">
    <location>
        <begin position="20"/>
        <end position="139"/>
    </location>
</feature>
<dbReference type="GO" id="GO:0032259">
    <property type="term" value="P:methylation"/>
    <property type="evidence" value="ECO:0007669"/>
    <property type="project" value="UniProtKB-KW"/>
</dbReference>
<dbReference type="HOGENOM" id="CLU_020840_4_1_12"/>
<proteinExistence type="predicted"/>
<dbReference type="Proteomes" id="UP000006048">
    <property type="component" value="Chromosome"/>
</dbReference>
<evidence type="ECO:0000313" key="9">
    <source>
        <dbReference type="EMBL" id="AFM13741.1"/>
    </source>
</evidence>
<dbReference type="InterPro" id="IPR050777">
    <property type="entry name" value="SET2_Histone-Lys_MeTrsfase"/>
</dbReference>
<dbReference type="OrthoDB" id="9790349at2"/>
<keyword evidence="3" id="KW-0489">Methyltransferase</keyword>
<dbReference type="SMART" id="SM00317">
    <property type="entry name" value="SET"/>
    <property type="match status" value="1"/>
</dbReference>
<evidence type="ECO:0000256" key="2">
    <source>
        <dbReference type="ARBA" id="ARBA00022454"/>
    </source>
</evidence>
<evidence type="ECO:0000256" key="3">
    <source>
        <dbReference type="ARBA" id="ARBA00022603"/>
    </source>
</evidence>
<dbReference type="GO" id="GO:0005694">
    <property type="term" value="C:chromosome"/>
    <property type="evidence" value="ECO:0007669"/>
    <property type="project" value="UniProtKB-SubCell"/>
</dbReference>
<dbReference type="Pfam" id="PF00856">
    <property type="entry name" value="SET"/>
    <property type="match status" value="1"/>
</dbReference>
<reference evidence="9 10" key="1">
    <citation type="submission" date="2012-06" db="EMBL/GenBank/DDBJ databases">
        <title>The complete chromosome of genome of Turneriella parva DSM 21527.</title>
        <authorList>
            <consortium name="US DOE Joint Genome Institute (JGI-PGF)"/>
            <person name="Lucas S."/>
            <person name="Han J."/>
            <person name="Lapidus A."/>
            <person name="Bruce D."/>
            <person name="Goodwin L."/>
            <person name="Pitluck S."/>
            <person name="Peters L."/>
            <person name="Kyrpides N."/>
            <person name="Mavromatis K."/>
            <person name="Ivanova N."/>
            <person name="Mikhailova N."/>
            <person name="Chertkov O."/>
            <person name="Detter J.C."/>
            <person name="Tapia R."/>
            <person name="Han C."/>
            <person name="Land M."/>
            <person name="Hauser L."/>
            <person name="Markowitz V."/>
            <person name="Cheng J.-F."/>
            <person name="Hugenholtz P."/>
            <person name="Woyke T."/>
            <person name="Wu D."/>
            <person name="Gronow S."/>
            <person name="Wellnitz S."/>
            <person name="Brambilla E."/>
            <person name="Klenk H.-P."/>
            <person name="Eisen J.A."/>
        </authorList>
    </citation>
    <scope>NUCLEOTIDE SEQUENCE [LARGE SCALE GENOMIC DNA]</scope>
    <source>
        <strain evidence="10">ATCC BAA-1111 / DSM 21527 / NCTC 11395 / H</strain>
    </source>
</reference>
<protein>
    <submittedName>
        <fullName evidence="9">Nuclear protein SET</fullName>
    </submittedName>
</protein>
<keyword evidence="5" id="KW-0949">S-adenosyl-L-methionine</keyword>
<evidence type="ECO:0000259" key="7">
    <source>
        <dbReference type="PROSITE" id="PS50280"/>
    </source>
</evidence>
<name>I4B8Y4_TURPD</name>
<evidence type="ECO:0000313" key="10">
    <source>
        <dbReference type="Proteomes" id="UP000006048"/>
    </source>
</evidence>
<dbReference type="PROSITE" id="PS50280">
    <property type="entry name" value="SET"/>
    <property type="match status" value="1"/>
</dbReference>
<keyword evidence="4" id="KW-0808">Transferase</keyword>
<dbReference type="Gene3D" id="2.170.270.10">
    <property type="entry name" value="SET domain"/>
    <property type="match status" value="1"/>
</dbReference>
<dbReference type="InterPro" id="IPR003616">
    <property type="entry name" value="Post-SET_dom"/>
</dbReference>
<dbReference type="EMBL" id="CP002959">
    <property type="protein sequence ID" value="AFM13741.1"/>
    <property type="molecule type" value="Genomic_DNA"/>
</dbReference>
<evidence type="ECO:0000256" key="5">
    <source>
        <dbReference type="ARBA" id="ARBA00022691"/>
    </source>
</evidence>
<dbReference type="STRING" id="869212.Turpa_3102"/>
<dbReference type="KEGG" id="tpx:Turpa_3102"/>
<accession>I4B8Y4</accession>
<comment type="subcellular location">
    <subcellularLocation>
        <location evidence="1">Chromosome</location>
    </subcellularLocation>
</comment>
<evidence type="ECO:0000256" key="1">
    <source>
        <dbReference type="ARBA" id="ARBA00004286"/>
    </source>
</evidence>
<keyword evidence="2" id="KW-0158">Chromosome</keyword>